<keyword evidence="1" id="KW-0378">Hydrolase</keyword>
<dbReference type="InterPro" id="IPR029060">
    <property type="entry name" value="PIN-like_dom_sf"/>
</dbReference>
<evidence type="ECO:0000313" key="1">
    <source>
        <dbReference type="EMBL" id="XAI70235.1"/>
    </source>
</evidence>
<dbReference type="Gene3D" id="3.40.50.1010">
    <property type="entry name" value="5'-nuclease"/>
    <property type="match status" value="1"/>
</dbReference>
<reference evidence="1" key="1">
    <citation type="journal article" date="2024" name="J. Gen. Virol.">
        <title>Novel phages of Pseudomonas syringae unveil numerous potential auxiliary metabolic genes.</title>
        <authorList>
            <person name="Feltin C."/>
            <person name="Garneau J.R."/>
            <person name="Morris C.E."/>
            <person name="Berard A."/>
            <person name="Torres-Barcelo C."/>
        </authorList>
    </citation>
    <scope>NUCLEOTIDE SEQUENCE</scope>
</reference>
<keyword evidence="1" id="KW-0269">Exonuclease</keyword>
<keyword evidence="1" id="KW-0540">Nuclease</keyword>
<name>A0AAU6W0K1_9VIRU</name>
<protein>
    <submittedName>
        <fullName evidence="1">Exonuclease</fullName>
    </submittedName>
</protein>
<gene>
    <name evidence="1" type="ORF">Drael01_00005</name>
</gene>
<dbReference type="EMBL" id="PP179320">
    <property type="protein sequence ID" value="XAI70235.1"/>
    <property type="molecule type" value="Genomic_DNA"/>
</dbReference>
<proteinExistence type="predicted"/>
<organism evidence="1">
    <name type="scientific">Pseudomonas phage Drael01</name>
    <dbReference type="NCBI Taxonomy" id="3138533"/>
    <lineage>
        <taxon>Viruses</taxon>
    </lineage>
</organism>
<dbReference type="GO" id="GO:0004527">
    <property type="term" value="F:exonuclease activity"/>
    <property type="evidence" value="ECO:0007669"/>
    <property type="project" value="UniProtKB-KW"/>
</dbReference>
<sequence>MGIDLSRFGVKRSEVKDDFEGVVAGRTLIMDGDGPAYRAAATSARLDTAIRKYQTAMLTEMFLTQSQYLTVHLTSSDCRKNNRDRVLAYQPYQGNRSGKDKPSLLEPLRQAIAQPCNWLPDWDVRFHRDVEADDGMIIQAHQLKDDGVVWSDDKDLCLTPYLYWDQELGVIERLPNPVGYLVKKYTPAGALKIWGRGVKFFWCQMLMGDTADHVKGISRLNGKLCGKDGAYQALVNLNDESSLSNYVVSAYKEIGQNVLAEAWLLWLLRHPKDSAYLYLLDCGLTAENLSYVKECAKPGWFMKPGQAREIRNKQWYGEVYNV</sequence>
<accession>A0AAU6W0K1</accession>
<dbReference type="SUPFAM" id="SSF88723">
    <property type="entry name" value="PIN domain-like"/>
    <property type="match status" value="1"/>
</dbReference>